<dbReference type="AlphaFoldDB" id="C3JAS2"/>
<dbReference type="EMBL" id="ACNN01000020">
    <property type="protein sequence ID" value="EEN82785.1"/>
    <property type="molecule type" value="Genomic_DNA"/>
</dbReference>
<proteinExistence type="predicted"/>
<protein>
    <submittedName>
        <fullName evidence="2">Uncharacterized protein</fullName>
    </submittedName>
</protein>
<reference evidence="2 3" key="1">
    <citation type="submission" date="2009-04" db="EMBL/GenBank/DDBJ databases">
        <authorList>
            <person name="Sebastian Y."/>
            <person name="Madupu R."/>
            <person name="Durkin A.S."/>
            <person name="Torralba M."/>
            <person name="Methe B."/>
            <person name="Sutton G.G."/>
            <person name="Strausberg R.L."/>
            <person name="Nelson K.E."/>
        </authorList>
    </citation>
    <scope>NUCLEOTIDE SEQUENCE [LARGE SCALE GENOMIC DNA]</scope>
    <source>
        <strain evidence="3">ATCC 35406 / BCRC 14492 / JCM 8526 / NCTC 13058 / HG 370</strain>
    </source>
</reference>
<evidence type="ECO:0000313" key="3">
    <source>
        <dbReference type="Proteomes" id="UP000004295"/>
    </source>
</evidence>
<dbReference type="Proteomes" id="UP000004295">
    <property type="component" value="Unassembled WGS sequence"/>
</dbReference>
<evidence type="ECO:0000256" key="1">
    <source>
        <dbReference type="SAM" id="MobiDB-lite"/>
    </source>
</evidence>
<feature type="compositionally biased region" description="Basic and acidic residues" evidence="1">
    <location>
        <begin position="1"/>
        <end position="20"/>
    </location>
</feature>
<sequence length="50" mass="5537">MLRGTEKCSENGRHKQEKLGRKGSKGANRKENDSESDFIGLPKPASFFLG</sequence>
<comment type="caution">
    <text evidence="2">The sequence shown here is derived from an EMBL/GenBank/DDBJ whole genome shotgun (WGS) entry which is preliminary data.</text>
</comment>
<keyword evidence="3" id="KW-1185">Reference proteome</keyword>
<evidence type="ECO:0000313" key="2">
    <source>
        <dbReference type="EMBL" id="EEN82785.1"/>
    </source>
</evidence>
<gene>
    <name evidence="2" type="ORF">POREN0001_0310</name>
</gene>
<feature type="region of interest" description="Disordered" evidence="1">
    <location>
        <begin position="1"/>
        <end position="50"/>
    </location>
</feature>
<accession>C3JAS2</accession>
<name>C3JAS2_POREA</name>
<organism evidence="2 3">
    <name type="scientific">Porphyromonas endodontalis (strain ATCC 35406 / DSM 24491 / JCM 8526 / CCUG 16442 / BCRC 14492 / NCTC 13058 / HG 370)</name>
    <name type="common">Bacteroides endodontalis</name>
    <dbReference type="NCBI Taxonomy" id="553175"/>
    <lineage>
        <taxon>Bacteria</taxon>
        <taxon>Pseudomonadati</taxon>
        <taxon>Bacteroidota</taxon>
        <taxon>Bacteroidia</taxon>
        <taxon>Bacteroidales</taxon>
        <taxon>Porphyromonadaceae</taxon>
        <taxon>Porphyromonas</taxon>
    </lineage>
</organism>